<name>A0ABX6N739_9BURK</name>
<dbReference type="PANTHER" id="PTHR30026">
    <property type="entry name" value="OUTER MEMBRANE PROTEIN TOLC"/>
    <property type="match status" value="1"/>
</dbReference>
<keyword evidence="7" id="KW-0998">Cell outer membrane</keyword>
<evidence type="ECO:0000256" key="5">
    <source>
        <dbReference type="ARBA" id="ARBA00022692"/>
    </source>
</evidence>
<evidence type="ECO:0000256" key="1">
    <source>
        <dbReference type="ARBA" id="ARBA00004442"/>
    </source>
</evidence>
<comment type="similarity">
    <text evidence="2">Belongs to the outer membrane factor (OMF) (TC 1.B.17) family.</text>
</comment>
<keyword evidence="10" id="KW-1185">Reference proteome</keyword>
<dbReference type="PANTHER" id="PTHR30026:SF20">
    <property type="entry name" value="OUTER MEMBRANE PROTEIN TOLC"/>
    <property type="match status" value="1"/>
</dbReference>
<evidence type="ECO:0000313" key="10">
    <source>
        <dbReference type="Proteomes" id="UP000501130"/>
    </source>
</evidence>
<keyword evidence="6" id="KW-0472">Membrane</keyword>
<evidence type="ECO:0000256" key="2">
    <source>
        <dbReference type="ARBA" id="ARBA00007613"/>
    </source>
</evidence>
<dbReference type="Gene3D" id="1.20.1600.10">
    <property type="entry name" value="Outer membrane efflux proteins (OEP)"/>
    <property type="match status" value="1"/>
</dbReference>
<feature type="signal peptide" evidence="8">
    <location>
        <begin position="1"/>
        <end position="27"/>
    </location>
</feature>
<evidence type="ECO:0000256" key="7">
    <source>
        <dbReference type="ARBA" id="ARBA00023237"/>
    </source>
</evidence>
<keyword evidence="5" id="KW-0812">Transmembrane</keyword>
<proteinExistence type="inferred from homology"/>
<evidence type="ECO:0000256" key="3">
    <source>
        <dbReference type="ARBA" id="ARBA00022448"/>
    </source>
</evidence>
<evidence type="ECO:0000313" key="9">
    <source>
        <dbReference type="EMBL" id="QJR29841.1"/>
    </source>
</evidence>
<sequence length="442" mass="49453">MAFKLKNMLKLLAAVCCWWALSPSAHAKSVEQLLQYAIEISPEVATAKAQMQVAQADLKISEAAWLPQASARLYNGVGDTKQSNPFANQRNANENIQNNSISLQQSIYNKPASIQIEQTQLTVQEAELRHALAVQTTIQNWLAKLMDYKQSKALLNLTEHKQQTALLQKEHVEQGVMNGENSALELANAESEAALRQAEHGQAEQAVKQRLWELSQLTGQEVVPVWVDDIEFNIPPTLHNEKELEQEVLQNNLGLKIQQLYKQAATLEINKANGQHHPTLKLVAQYSQSQSETVSTLGNRVEQNMLAIQMDIPLFNGFATQAQTEKAAASLNQQHADYNKTSAQVLRDTQAAHRQLNSATHLWKAYTQADRAATQQQLAIETAIKHQLATPLDLAKAKEKLTELQMKKMEYLRAANKAYLLVHELTGKLNIEGALERLSKRE</sequence>
<evidence type="ECO:0000256" key="4">
    <source>
        <dbReference type="ARBA" id="ARBA00022452"/>
    </source>
</evidence>
<dbReference type="Pfam" id="PF02321">
    <property type="entry name" value="OEP"/>
    <property type="match status" value="2"/>
</dbReference>
<feature type="chain" id="PRO_5045068758" evidence="8">
    <location>
        <begin position="28"/>
        <end position="442"/>
    </location>
</feature>
<keyword evidence="4" id="KW-1134">Transmembrane beta strand</keyword>
<keyword evidence="3" id="KW-0813">Transport</keyword>
<dbReference type="EMBL" id="CP053084">
    <property type="protein sequence ID" value="QJR29841.1"/>
    <property type="molecule type" value="Genomic_DNA"/>
</dbReference>
<evidence type="ECO:0000256" key="6">
    <source>
        <dbReference type="ARBA" id="ARBA00023136"/>
    </source>
</evidence>
<dbReference type="SUPFAM" id="SSF56954">
    <property type="entry name" value="Outer membrane efflux proteins (OEP)"/>
    <property type="match status" value="1"/>
</dbReference>
<gene>
    <name evidence="9" type="ORF">HKT17_09025</name>
</gene>
<dbReference type="Proteomes" id="UP000501130">
    <property type="component" value="Chromosome"/>
</dbReference>
<dbReference type="RefSeq" id="WP_171099491.1">
    <property type="nucleotide sequence ID" value="NZ_CP053084.1"/>
</dbReference>
<evidence type="ECO:0000256" key="8">
    <source>
        <dbReference type="SAM" id="SignalP"/>
    </source>
</evidence>
<accession>A0ABX6N739</accession>
<reference evidence="9 10" key="1">
    <citation type="submission" date="2020-05" db="EMBL/GenBank/DDBJ databases">
        <title>Compete genome of Limnobacter sp. SAORIC-580.</title>
        <authorList>
            <person name="Song J."/>
            <person name="Cho J.-C."/>
        </authorList>
    </citation>
    <scope>NUCLEOTIDE SEQUENCE [LARGE SCALE GENOMIC DNA]</scope>
    <source>
        <strain evidence="9 10">SAORIC-580</strain>
    </source>
</reference>
<dbReference type="InterPro" id="IPR003423">
    <property type="entry name" value="OMP_efflux"/>
</dbReference>
<keyword evidence="8" id="KW-0732">Signal</keyword>
<organism evidence="9 10">
    <name type="scientific">Limnobacter profundi</name>
    <dbReference type="NCBI Taxonomy" id="2732163"/>
    <lineage>
        <taxon>Bacteria</taxon>
        <taxon>Pseudomonadati</taxon>
        <taxon>Pseudomonadota</taxon>
        <taxon>Betaproteobacteria</taxon>
        <taxon>Burkholderiales</taxon>
        <taxon>Burkholderiaceae</taxon>
        <taxon>Limnobacter</taxon>
    </lineage>
</organism>
<protein>
    <submittedName>
        <fullName evidence="9">TolC family protein</fullName>
    </submittedName>
</protein>
<comment type="subcellular location">
    <subcellularLocation>
        <location evidence="1">Cell outer membrane</location>
    </subcellularLocation>
</comment>
<dbReference type="InterPro" id="IPR051906">
    <property type="entry name" value="TolC-like"/>
</dbReference>